<reference evidence="3" key="1">
    <citation type="journal article" date="2019" name="Int. J. Syst. Evol. Microbiol.">
        <title>The Global Catalogue of Microorganisms (GCM) 10K type strain sequencing project: providing services to taxonomists for standard genome sequencing and annotation.</title>
        <authorList>
            <consortium name="The Broad Institute Genomics Platform"/>
            <consortium name="The Broad Institute Genome Sequencing Center for Infectious Disease"/>
            <person name="Wu L."/>
            <person name="Ma J."/>
        </authorList>
    </citation>
    <scope>NUCLEOTIDE SEQUENCE [LARGE SCALE GENOMIC DNA]</scope>
    <source>
        <strain evidence="3">JCM 10649</strain>
    </source>
</reference>
<keyword evidence="3" id="KW-1185">Reference proteome</keyword>
<accession>A0ABP3JCC3</accession>
<comment type="caution">
    <text evidence="2">The sequence shown here is derived from an EMBL/GenBank/DDBJ whole genome shotgun (WGS) entry which is preliminary data.</text>
</comment>
<name>A0ABP3JCC3_9ACTN</name>
<dbReference type="Proteomes" id="UP001499895">
    <property type="component" value="Unassembled WGS sequence"/>
</dbReference>
<feature type="region of interest" description="Disordered" evidence="1">
    <location>
        <begin position="35"/>
        <end position="91"/>
    </location>
</feature>
<organism evidence="2 3">
    <name type="scientific">Streptomyces stramineus</name>
    <dbReference type="NCBI Taxonomy" id="173861"/>
    <lineage>
        <taxon>Bacteria</taxon>
        <taxon>Bacillati</taxon>
        <taxon>Actinomycetota</taxon>
        <taxon>Actinomycetes</taxon>
        <taxon>Kitasatosporales</taxon>
        <taxon>Streptomycetaceae</taxon>
        <taxon>Streptomyces</taxon>
    </lineage>
</organism>
<proteinExistence type="predicted"/>
<evidence type="ECO:0000313" key="3">
    <source>
        <dbReference type="Proteomes" id="UP001499895"/>
    </source>
</evidence>
<sequence>MTKDDRLRMGMAVYDPEREMPAVVNSLDGHKVWLSPRRPSMGGGPGPAPARGRARAAATAGLGPASRAAVPGGGRYPGQPDTRPRNPVAVP</sequence>
<protein>
    <submittedName>
        <fullName evidence="2">Uncharacterized protein</fullName>
    </submittedName>
</protein>
<dbReference type="EMBL" id="BAAAHB010000004">
    <property type="protein sequence ID" value="GAA0447451.1"/>
    <property type="molecule type" value="Genomic_DNA"/>
</dbReference>
<evidence type="ECO:0000313" key="2">
    <source>
        <dbReference type="EMBL" id="GAA0447451.1"/>
    </source>
</evidence>
<gene>
    <name evidence="2" type="ORF">GCM10009544_07810</name>
</gene>
<feature type="compositionally biased region" description="Low complexity" evidence="1">
    <location>
        <begin position="49"/>
        <end position="69"/>
    </location>
</feature>
<evidence type="ECO:0000256" key="1">
    <source>
        <dbReference type="SAM" id="MobiDB-lite"/>
    </source>
</evidence>